<gene>
    <name evidence="3" type="ORF">FPZ52_06475</name>
</gene>
<sequence length="145" mass="16447">MTEEIINTDPDIEAAFHAGQLTKIEITAASMTLSDGVFTLNAKDILPPKIKNPADEAQPKTNKERQRAYTQRKKDAGFKKDWIHESVAILADEVGGQECIVAEIERLRTRAEMAEERAAAERLRAEAAEADVKRLKALRWWQFWL</sequence>
<evidence type="ECO:0000313" key="3">
    <source>
        <dbReference type="EMBL" id="QDY69308.1"/>
    </source>
</evidence>
<feature type="region of interest" description="Disordered" evidence="2">
    <location>
        <begin position="47"/>
        <end position="75"/>
    </location>
</feature>
<evidence type="ECO:0000256" key="2">
    <source>
        <dbReference type="SAM" id="MobiDB-lite"/>
    </source>
</evidence>
<dbReference type="EMBL" id="CP042261">
    <property type="protein sequence ID" value="QDY69308.1"/>
    <property type="molecule type" value="Genomic_DNA"/>
</dbReference>
<keyword evidence="4" id="KW-1185">Reference proteome</keyword>
<accession>A0A5B8IXI4</accession>
<evidence type="ECO:0000256" key="1">
    <source>
        <dbReference type="SAM" id="Coils"/>
    </source>
</evidence>
<dbReference type="KEGG" id="lit:FPZ52_06475"/>
<evidence type="ECO:0000313" key="4">
    <source>
        <dbReference type="Proteomes" id="UP000318483"/>
    </source>
</evidence>
<protein>
    <submittedName>
        <fullName evidence="3">Uncharacterized protein</fullName>
    </submittedName>
</protein>
<proteinExistence type="predicted"/>
<keyword evidence="1" id="KW-0175">Coiled coil</keyword>
<feature type="compositionally biased region" description="Basic and acidic residues" evidence="2">
    <location>
        <begin position="52"/>
        <end position="75"/>
    </location>
</feature>
<dbReference type="AlphaFoldDB" id="A0A5B8IXI4"/>
<dbReference type="RefSeq" id="WP_146364687.1">
    <property type="nucleotide sequence ID" value="NZ_CP042261.1"/>
</dbReference>
<dbReference type="Proteomes" id="UP000318483">
    <property type="component" value="Chromosome"/>
</dbReference>
<feature type="coiled-coil region" evidence="1">
    <location>
        <begin position="97"/>
        <end position="138"/>
    </location>
</feature>
<dbReference type="OrthoDB" id="7867560at2"/>
<name>A0A5B8IXI4_9RHOB</name>
<organism evidence="3 4">
    <name type="scientific">Qingshengfaniella alkalisoli</name>
    <dbReference type="NCBI Taxonomy" id="2599296"/>
    <lineage>
        <taxon>Bacteria</taxon>
        <taxon>Pseudomonadati</taxon>
        <taxon>Pseudomonadota</taxon>
        <taxon>Alphaproteobacteria</taxon>
        <taxon>Rhodobacterales</taxon>
        <taxon>Paracoccaceae</taxon>
        <taxon>Qingshengfaniella</taxon>
    </lineage>
</organism>
<reference evidence="3 4" key="1">
    <citation type="submission" date="2019-07" db="EMBL/GenBank/DDBJ databases">
        <title>Litoreibacter alkalisoli sp. nov., isolated from saline-alkaline soil.</title>
        <authorList>
            <person name="Wang S."/>
            <person name="Xu L."/>
            <person name="Xing Y.-T."/>
            <person name="Sun J.-Q."/>
        </authorList>
    </citation>
    <scope>NUCLEOTIDE SEQUENCE [LARGE SCALE GENOMIC DNA]</scope>
    <source>
        <strain evidence="3 4">LN3S51</strain>
    </source>
</reference>